<keyword evidence="2" id="KW-0934">Plastid</keyword>
<accession>A0A1G4NU07</accession>
<keyword evidence="1" id="KW-0472">Membrane</keyword>
<evidence type="ECO:0000313" key="2">
    <source>
        <dbReference type="EMBL" id="SCW22148.1"/>
    </source>
</evidence>
<dbReference type="Gene3D" id="3.10.20.310">
    <property type="entry name" value="membrane protein fhac"/>
    <property type="match status" value="1"/>
</dbReference>
<gene>
    <name evidence="2" type="primary">ORF_4</name>
    <name evidence="2" type="ORF">HV00480_102</name>
</gene>
<dbReference type="AlphaFoldDB" id="A0A1G4NU07"/>
<reference evidence="2" key="2">
    <citation type="submission" date="2016-10" db="EMBL/GenBank/DDBJ databases">
        <authorList>
            <person name="de Groot N.N."/>
        </authorList>
    </citation>
    <scope>NUCLEOTIDE SEQUENCE</scope>
    <source>
        <strain evidence="2">HV00480</strain>
    </source>
</reference>
<dbReference type="RefSeq" id="YP_009313894.1">
    <property type="nucleotide sequence ID" value="NC_031659.1"/>
</dbReference>
<sequence>MKLQHMYQIYITLVFYLCIVIYSFYSYPNILLKNRYGMKAVTSYHISFAFQSFKKYDRPSYLSSKIKHYEIVIDGLNNKILRHQIINLLNNHKPAKSILSYKDLKVWINKLQQLGIFQSIHVKHHNNDLCQIIYLNLTINPLIKTVKIRNCRQKLIPLSYLYHTFQNQLGKPLNFVHIRQKIALIKKWYTDHGYMDVHINVQYFNNIIEIEIDEPIVKTTHIIVNSPHISEEEVEGYEFVHKDYLKETLQTYIRGPLNLLKLGKVLTDLKNKNLFKQSDYKIHRYDHEIVLCIYIEPLNYRSTYLFSKKYFVTQNLLELIESFSNQGLFFRHLNHNFSFLNIPKIYKIYNALIMNSTINSRLLYKMSQYDFMVYPSFLKIYSELNNSMHNDWNLPGTFFISNNNLGFRHAIYYLSKYCFNCLIDISIPDIGRSIDIKYEIPLIKTCHKVITNIIIRFNKIVYLDHMDYHSASIKDSISVYAKHSLVNHKNILIHINHCFLSSLNLSAYINIQQSISQILFFKNYIRFNQLRDYILSSYDSCYFSRKYVDNLTKLTKYKLGLKLPLSAIDTNNQLINFSLYDLEISYSIPNNIPHNISNIYINKITHKLTKKCHIRKNTLMIYLQSVQLIDKVQDIPFHEDSVIIDHYSKKYINLPTNIQNCKLEYYLYNYNDNITYCFVDYFHNNKHFVFNKIHYNDYSYTYDYVPLRISYGVGLKIITPIKQIPSLRFEYGYNINNKQCLHLKVEPNN</sequence>
<name>A0A1G4NU07_9FLOR</name>
<keyword evidence="1" id="KW-1133">Transmembrane helix</keyword>
<dbReference type="GeneID" id="29999180"/>
<proteinExistence type="predicted"/>
<feature type="transmembrane region" description="Helical" evidence="1">
    <location>
        <begin position="7"/>
        <end position="25"/>
    </location>
</feature>
<reference evidence="2" key="1">
    <citation type="submission" date="2016-10" db="EMBL/GenBank/DDBJ databases">
        <title>Chloroplast genomes as a tool to resolve red algal phylogenies: a case study in the Nemaliales.</title>
        <authorList>
            <person name="Costa J.F."/>
            <person name="Lin S.M."/>
            <person name="Macaya E.C."/>
            <person name="Fernandez-Garcia C."/>
            <person name="Verbruggen H."/>
        </authorList>
    </citation>
    <scope>NUCLEOTIDE SEQUENCE</scope>
    <source>
        <strain evidence="2">HV00480</strain>
    </source>
</reference>
<dbReference type="EMBL" id="LT622867">
    <property type="protein sequence ID" value="SCW22148.1"/>
    <property type="molecule type" value="Genomic_DNA"/>
</dbReference>
<keyword evidence="2" id="KW-0150">Chloroplast</keyword>
<organism evidence="2">
    <name type="scientific">Hommersandiophycus borowitzkae</name>
    <dbReference type="NCBI Taxonomy" id="268573"/>
    <lineage>
        <taxon>Eukaryota</taxon>
        <taxon>Rhodophyta</taxon>
        <taxon>Florideophyceae</taxon>
        <taxon>Nemaliophycidae</taxon>
        <taxon>Nemaliales</taxon>
        <taxon>Liagoraceae</taxon>
        <taxon>Hommersandiophycus</taxon>
    </lineage>
</organism>
<keyword evidence="1" id="KW-0812">Transmembrane</keyword>
<evidence type="ECO:0000256" key="1">
    <source>
        <dbReference type="SAM" id="Phobius"/>
    </source>
</evidence>
<protein>
    <recommendedName>
        <fullName evidence="3">POTRA domain-containing protein</fullName>
    </recommendedName>
</protein>
<evidence type="ECO:0008006" key="3">
    <source>
        <dbReference type="Google" id="ProtNLM"/>
    </source>
</evidence>
<geneLocation type="chloroplast" evidence="2"/>